<evidence type="ECO:0000256" key="1">
    <source>
        <dbReference type="ARBA" id="ARBA00011040"/>
    </source>
</evidence>
<feature type="domain" description="ArsA HSP20-like" evidence="3">
    <location>
        <begin position="383"/>
        <end position="444"/>
    </location>
</feature>
<dbReference type="InterPro" id="IPR025723">
    <property type="entry name" value="ArsA/GET3_ATPase-like"/>
</dbReference>
<evidence type="ECO:0000259" key="3">
    <source>
        <dbReference type="Pfam" id="PF17886"/>
    </source>
</evidence>
<dbReference type="Gene3D" id="3.40.50.300">
    <property type="entry name" value="P-loop containing nucleotide triphosphate hydrolases"/>
    <property type="match status" value="1"/>
</dbReference>
<accession>A0ABS4Y1R9</accession>
<reference evidence="4 5" key="1">
    <citation type="submission" date="2021-03" db="EMBL/GenBank/DDBJ databases">
        <title>Sequencing the genomes of 1000 actinobacteria strains.</title>
        <authorList>
            <person name="Klenk H.-P."/>
        </authorList>
    </citation>
    <scope>NUCLEOTIDE SEQUENCE [LARGE SCALE GENOMIC DNA]</scope>
    <source>
        <strain evidence="4 5">DSM 41480</strain>
    </source>
</reference>
<evidence type="ECO:0000259" key="2">
    <source>
        <dbReference type="Pfam" id="PF02374"/>
    </source>
</evidence>
<evidence type="ECO:0000313" key="5">
    <source>
        <dbReference type="Proteomes" id="UP001519291"/>
    </source>
</evidence>
<keyword evidence="5" id="KW-1185">Reference proteome</keyword>
<dbReference type="Pfam" id="PF02374">
    <property type="entry name" value="ArsA_ATPase"/>
    <property type="match status" value="1"/>
</dbReference>
<dbReference type="PANTHER" id="PTHR10803:SF3">
    <property type="entry name" value="ATPASE GET3"/>
    <property type="match status" value="1"/>
</dbReference>
<dbReference type="Proteomes" id="UP001519291">
    <property type="component" value="Unassembled WGS sequence"/>
</dbReference>
<evidence type="ECO:0000313" key="4">
    <source>
        <dbReference type="EMBL" id="MBP2402432.1"/>
    </source>
</evidence>
<comment type="similarity">
    <text evidence="1">Belongs to the arsA ATPase family.</text>
</comment>
<comment type="caution">
    <text evidence="4">The sequence shown here is derived from an EMBL/GenBank/DDBJ whole genome shotgun (WGS) entry which is preliminary data.</text>
</comment>
<dbReference type="Pfam" id="PF17886">
    <property type="entry name" value="ArsA_HSP20"/>
    <property type="match status" value="1"/>
</dbReference>
<gene>
    <name evidence="4" type="ORF">JO379_001901</name>
</gene>
<dbReference type="SUPFAM" id="SSF52540">
    <property type="entry name" value="P-loop containing nucleoside triphosphate hydrolases"/>
    <property type="match status" value="1"/>
</dbReference>
<protein>
    <submittedName>
        <fullName evidence="4">Arsenite-transporting ATPase</fullName>
    </submittedName>
</protein>
<dbReference type="InterPro" id="IPR040612">
    <property type="entry name" value="ArsA_HSP20-like"/>
</dbReference>
<dbReference type="InterPro" id="IPR016300">
    <property type="entry name" value="ATPase_ArsA/GET3"/>
</dbReference>
<dbReference type="InterPro" id="IPR008978">
    <property type="entry name" value="HSP20-like_chaperone"/>
</dbReference>
<feature type="domain" description="ArsA/GET3 Anion-transporting ATPase-like" evidence="2">
    <location>
        <begin position="11"/>
        <end position="329"/>
    </location>
</feature>
<organism evidence="4 5">
    <name type="scientific">Streptomyces syringium</name>
    <dbReference type="NCBI Taxonomy" id="76729"/>
    <lineage>
        <taxon>Bacteria</taxon>
        <taxon>Bacillati</taxon>
        <taxon>Actinomycetota</taxon>
        <taxon>Actinomycetes</taxon>
        <taxon>Kitasatosporales</taxon>
        <taxon>Streptomycetaceae</taxon>
        <taxon>Streptomyces</taxon>
    </lineage>
</organism>
<name>A0ABS4Y1R9_9ACTN</name>
<proteinExistence type="inferred from homology"/>
<sequence>MHLIAGGSSLRTVLVTGPGGAGRTTTAAATALAAARQGRRVLLLTSDRGPAPEAVLGVALPAPPVGDGSPAPWGPPVEVAPGLRAARIAVGEHFRDRARELQDRGASLFDLLGATPLDAEELTELPGAEPLAILTALRAAHTGDAPWDLLVVDMPPAPGTIRLLALPEQLRRYLRRLLPPERQAARALRPMLAQLAGVPMPAQRLYETAERWEAELAAVQRVIEARSTTVRLVVDPGPVAAEAVRVARAGLALQSCRIDTLVTNRLFPEAPGAAGDPGGTAGSWLAGLVDEQRTALKALREEFLVDAVTVCELPHLGRGPRGTGDLDELAGRARSTAVGGTGIVEGDGLTDELDGWAGPDADGYGSAEEPEAWSVEDRIAVDGVLVWRLPLPGAHREGLDLVRRGDELIVGVGPFRRVLPLPSALRRCTVSGAALRDGALCVRFTPDPGLWPRSS</sequence>
<dbReference type="Gene3D" id="2.60.40.790">
    <property type="match status" value="1"/>
</dbReference>
<dbReference type="InterPro" id="IPR027417">
    <property type="entry name" value="P-loop_NTPase"/>
</dbReference>
<dbReference type="EMBL" id="JAGIOH010000001">
    <property type="protein sequence ID" value="MBP2402432.1"/>
    <property type="molecule type" value="Genomic_DNA"/>
</dbReference>
<dbReference type="PANTHER" id="PTHR10803">
    <property type="entry name" value="ARSENICAL PUMP-DRIVING ATPASE ARSENITE-TRANSLOCATING ATPASE"/>
    <property type="match status" value="1"/>
</dbReference>